<dbReference type="Pfam" id="PF01058">
    <property type="entry name" value="Oxidored_q6"/>
    <property type="match status" value="1"/>
</dbReference>
<evidence type="ECO:0000313" key="6">
    <source>
        <dbReference type="Proteomes" id="UP000244152"/>
    </source>
</evidence>
<dbReference type="Gene3D" id="3.40.50.700">
    <property type="entry name" value="NADH:ubiquinone oxidoreductase-like, 20kDa subunit"/>
    <property type="match status" value="1"/>
</dbReference>
<protein>
    <submittedName>
        <fullName evidence="5">NAD-reducing hydrogenase small subunit</fullName>
    </submittedName>
</protein>
<evidence type="ECO:0000256" key="1">
    <source>
        <dbReference type="ARBA" id="ARBA00001927"/>
    </source>
</evidence>
<evidence type="ECO:0000313" key="5">
    <source>
        <dbReference type="EMBL" id="PTQ82306.1"/>
    </source>
</evidence>
<evidence type="ECO:0000256" key="3">
    <source>
        <dbReference type="ARBA" id="ARBA00023291"/>
    </source>
</evidence>
<evidence type="ECO:0000259" key="4">
    <source>
        <dbReference type="Pfam" id="PF01058"/>
    </source>
</evidence>
<dbReference type="EMBL" id="QAOK01000005">
    <property type="protein sequence ID" value="PTQ82306.1"/>
    <property type="molecule type" value="Genomic_DNA"/>
</dbReference>
<dbReference type="GO" id="GO:0016491">
    <property type="term" value="F:oxidoreductase activity"/>
    <property type="evidence" value="ECO:0007669"/>
    <property type="project" value="UniProtKB-KW"/>
</dbReference>
<dbReference type="RefSeq" id="WP_107761583.1">
    <property type="nucleotide sequence ID" value="NZ_QAOK01000005.1"/>
</dbReference>
<proteinExistence type="predicted"/>
<organism evidence="5 6">
    <name type="scientific">Nitrosospira multiformis</name>
    <dbReference type="NCBI Taxonomy" id="1231"/>
    <lineage>
        <taxon>Bacteria</taxon>
        <taxon>Pseudomonadati</taxon>
        <taxon>Pseudomonadota</taxon>
        <taxon>Betaproteobacteria</taxon>
        <taxon>Nitrosomonadales</taxon>
        <taxon>Nitrosomonadaceae</taxon>
        <taxon>Nitrosospira</taxon>
    </lineage>
</organism>
<dbReference type="Proteomes" id="UP000244152">
    <property type="component" value="Unassembled WGS sequence"/>
</dbReference>
<keyword evidence="3" id="KW-0411">Iron-sulfur</keyword>
<name>A0A2T5IEP1_9PROT</name>
<dbReference type="AlphaFoldDB" id="A0A2T5IEP1"/>
<dbReference type="InterPro" id="IPR051349">
    <property type="entry name" value="Hydrogenase_assoc-protein"/>
</dbReference>
<dbReference type="InterPro" id="IPR006137">
    <property type="entry name" value="NADH_UbQ_OxRdtase-like_20kDa"/>
</dbReference>
<keyword evidence="3" id="KW-0003">3Fe-4S</keyword>
<dbReference type="InterPro" id="IPR037024">
    <property type="entry name" value="NiFe_Hase_small_N_sf"/>
</dbReference>
<comment type="cofactor">
    <cofactor evidence="1">
        <name>[3Fe-4S] cluster</name>
        <dbReference type="ChEBI" id="CHEBI:21137"/>
    </cofactor>
</comment>
<reference evidence="5 6" key="1">
    <citation type="submission" date="2018-04" db="EMBL/GenBank/DDBJ databases">
        <title>Active sludge and wastewater microbial communities from Klosterneuburg, Austria.</title>
        <authorList>
            <person name="Wagner M."/>
        </authorList>
    </citation>
    <scope>NUCLEOTIDE SEQUENCE [LARGE SCALE GENOMIC DNA]</scope>
    <source>
        <strain evidence="5 6">Nl12</strain>
    </source>
</reference>
<dbReference type="SUPFAM" id="SSF56770">
    <property type="entry name" value="HydA/Nqo6-like"/>
    <property type="match status" value="1"/>
</dbReference>
<keyword evidence="3" id="KW-0479">Metal-binding</keyword>
<keyword evidence="3" id="KW-0408">Iron</keyword>
<comment type="caution">
    <text evidence="5">The sequence shown here is derived from an EMBL/GenBank/DDBJ whole genome shotgun (WGS) entry which is preliminary data.</text>
</comment>
<sequence>MADEKRKIRIATCSLAGCFGCHTSMLDIDERLFDLLKMVEFDRTPFTDIKHCGPCDIGIVEGGVSNAENARVLREFRENCKVLVAIGPCAITGNVPALRNNIDLWDCFQEVYLYDPGTEGKQIPNDSELPLPFDKVYPIYEVVKVDYFLHGCPPPAEAIWKFLTDLIQGKEPEIDYELLRYD</sequence>
<dbReference type="GO" id="GO:0051538">
    <property type="term" value="F:3 iron, 4 sulfur cluster binding"/>
    <property type="evidence" value="ECO:0007669"/>
    <property type="project" value="UniProtKB-KW"/>
</dbReference>
<keyword evidence="2" id="KW-0560">Oxidoreductase</keyword>
<accession>A0A2T5IEP1</accession>
<feature type="domain" description="NADH:ubiquinone oxidoreductase-like 20kDa subunit" evidence="4">
    <location>
        <begin position="18"/>
        <end position="165"/>
    </location>
</feature>
<dbReference type="PANTHER" id="PTHR42845">
    <property type="entry name" value="COENZYME F420-REDUCING HYDROGENASE, GAMMA SUBUNIT"/>
    <property type="match status" value="1"/>
</dbReference>
<evidence type="ECO:0000256" key="2">
    <source>
        <dbReference type="ARBA" id="ARBA00023002"/>
    </source>
</evidence>
<gene>
    <name evidence="5" type="ORF">C8R21_10566</name>
</gene>
<dbReference type="PANTHER" id="PTHR42845:SF1">
    <property type="entry name" value="HYDROGENASE SMALL SUBUNIT"/>
    <property type="match status" value="1"/>
</dbReference>